<dbReference type="RefSeq" id="XP_067823432.1">
    <property type="nucleotide sequence ID" value="XM_067965613.1"/>
</dbReference>
<dbReference type="KEGG" id="blac:94351284"/>
<organism evidence="1 2">
    <name type="scientific">Bremia lactucae</name>
    <name type="common">Lettuce downy mildew</name>
    <dbReference type="NCBI Taxonomy" id="4779"/>
    <lineage>
        <taxon>Eukaryota</taxon>
        <taxon>Sar</taxon>
        <taxon>Stramenopiles</taxon>
        <taxon>Oomycota</taxon>
        <taxon>Peronosporomycetes</taxon>
        <taxon>Peronosporales</taxon>
        <taxon>Peronosporaceae</taxon>
        <taxon>Bremia</taxon>
    </lineage>
</organism>
<sequence>MATVFELFGSKTERSGDIVLHHGVALTNTKNSCSEKAYSKQIVSEKPALPVWPRKSCIKACELFWTASEE</sequence>
<dbReference type="EMBL" id="SHOA02000005">
    <property type="protein sequence ID" value="TDH73934.1"/>
    <property type="molecule type" value="Genomic_DNA"/>
</dbReference>
<dbReference type="Proteomes" id="UP000294530">
    <property type="component" value="Unassembled WGS sequence"/>
</dbReference>
<dbReference type="AlphaFoldDB" id="A0A976ILB0"/>
<proteinExistence type="predicted"/>
<evidence type="ECO:0000313" key="2">
    <source>
        <dbReference type="Proteomes" id="UP000294530"/>
    </source>
</evidence>
<name>A0A976ILB0_BRELC</name>
<evidence type="ECO:0000313" key="1">
    <source>
        <dbReference type="EMBL" id="TDH73934.1"/>
    </source>
</evidence>
<keyword evidence="2" id="KW-1185">Reference proteome</keyword>
<reference evidence="1 2" key="1">
    <citation type="journal article" date="2021" name="Genome Biol.">
        <title>AFLAP: assembly-free linkage analysis pipeline using k-mers from genome sequencing data.</title>
        <authorList>
            <person name="Fletcher K."/>
            <person name="Zhang L."/>
            <person name="Gil J."/>
            <person name="Han R."/>
            <person name="Cavanaugh K."/>
            <person name="Michelmore R."/>
        </authorList>
    </citation>
    <scope>NUCLEOTIDE SEQUENCE [LARGE SCALE GENOMIC DNA]</scope>
    <source>
        <strain evidence="1 2">SF5</strain>
    </source>
</reference>
<accession>A0A976ILB0</accession>
<gene>
    <name evidence="1" type="ORF">CCR75_007555</name>
</gene>
<comment type="caution">
    <text evidence="1">The sequence shown here is derived from an EMBL/GenBank/DDBJ whole genome shotgun (WGS) entry which is preliminary data.</text>
</comment>
<protein>
    <submittedName>
        <fullName evidence="1">Uncharacterized protein</fullName>
    </submittedName>
</protein>
<dbReference type="GeneID" id="94351284"/>